<reference evidence="4 5" key="1">
    <citation type="submission" date="2020-05" db="EMBL/GenBank/DDBJ databases">
        <title>Complete genome sequence of of a novel Thermoleptolyngbya strain isolated from hot springs of Ganzi, Sichuan China.</title>
        <authorList>
            <person name="Tang J."/>
            <person name="Daroch M."/>
            <person name="Li L."/>
            <person name="Waleron K."/>
            <person name="Waleron M."/>
            <person name="Waleron M."/>
        </authorList>
    </citation>
    <scope>NUCLEOTIDE SEQUENCE [LARGE SCALE GENOMIC DNA]</scope>
    <source>
        <strain evidence="4 5">PKUAC-SCTA183</strain>
    </source>
</reference>
<keyword evidence="5" id="KW-1185">Reference proteome</keyword>
<evidence type="ECO:0000256" key="1">
    <source>
        <dbReference type="SAM" id="Coils"/>
    </source>
</evidence>
<dbReference type="PANTHER" id="PTHR40278:SF1">
    <property type="entry name" value="DNA UTILIZATION PROTEIN HOFN"/>
    <property type="match status" value="1"/>
</dbReference>
<feature type="coiled-coil region" evidence="1">
    <location>
        <begin position="68"/>
        <end position="105"/>
    </location>
</feature>
<gene>
    <name evidence="4" type="ORF">HPC62_09725</name>
</gene>
<name>A0A6M8B8F4_9CYAN</name>
<dbReference type="InterPro" id="IPR052534">
    <property type="entry name" value="Extracell_DNA_Util/SecSys_Comp"/>
</dbReference>
<evidence type="ECO:0000313" key="5">
    <source>
        <dbReference type="Proteomes" id="UP000505210"/>
    </source>
</evidence>
<feature type="region of interest" description="Disordered" evidence="2">
    <location>
        <begin position="136"/>
        <end position="162"/>
    </location>
</feature>
<evidence type="ECO:0000313" key="4">
    <source>
        <dbReference type="EMBL" id="QKD82422.1"/>
    </source>
</evidence>
<evidence type="ECO:0000256" key="2">
    <source>
        <dbReference type="SAM" id="MobiDB-lite"/>
    </source>
</evidence>
<dbReference type="EMBL" id="CP053661">
    <property type="protein sequence ID" value="QKD82422.1"/>
    <property type="molecule type" value="Genomic_DNA"/>
</dbReference>
<dbReference type="RefSeq" id="WP_172355208.1">
    <property type="nucleotide sequence ID" value="NZ_CP053661.1"/>
</dbReference>
<proteinExistence type="predicted"/>
<dbReference type="InterPro" id="IPR007813">
    <property type="entry name" value="PilN"/>
</dbReference>
<protein>
    <submittedName>
        <fullName evidence="4">Fimbrial protein</fullName>
    </submittedName>
</protein>
<keyword evidence="3" id="KW-0472">Membrane</keyword>
<sequence>MYSLDVNFLNDRIERPTDGGGVAARRAVVQDDPRPMYVGAAIGVLLPALVGGFWLFLQSQTASLTARQAELDSQLATLQQAMQEVQNVEAQVAQLNAENQALAQVFDRIIPWSAILQDIRSRVPAGVQLTNVTQLAPEAVPPPPPPADPSQPAPPPPEVPPSRLEISGNARTFAEANDFMLLLQQSPFLDSREVRLVDARLVDSPIQTEFVGEGDRPDGLEVQLPKVVQYKITAGLTPRPSSELLQDMENTLSVGLPARIDQLRKLGVVTP</sequence>
<feature type="transmembrane region" description="Helical" evidence="3">
    <location>
        <begin position="36"/>
        <end position="57"/>
    </location>
</feature>
<dbReference type="Pfam" id="PF05137">
    <property type="entry name" value="PilN"/>
    <property type="match status" value="1"/>
</dbReference>
<keyword evidence="1" id="KW-0175">Coiled coil</keyword>
<keyword evidence="3" id="KW-0812">Transmembrane</keyword>
<evidence type="ECO:0000256" key="3">
    <source>
        <dbReference type="SAM" id="Phobius"/>
    </source>
</evidence>
<accession>A0A6M8B8F4</accession>
<dbReference type="PANTHER" id="PTHR40278">
    <property type="entry name" value="DNA UTILIZATION PROTEIN HOFN"/>
    <property type="match status" value="1"/>
</dbReference>
<dbReference type="KEGG" id="theu:HPC62_09725"/>
<dbReference type="AlphaFoldDB" id="A0A6M8B8F4"/>
<feature type="compositionally biased region" description="Pro residues" evidence="2">
    <location>
        <begin position="139"/>
        <end position="160"/>
    </location>
</feature>
<keyword evidence="3" id="KW-1133">Transmembrane helix</keyword>
<dbReference type="Proteomes" id="UP000505210">
    <property type="component" value="Chromosome"/>
</dbReference>
<organism evidence="4 5">
    <name type="scientific">Thermoleptolyngbya sichuanensis A183</name>
    <dbReference type="NCBI Taxonomy" id="2737172"/>
    <lineage>
        <taxon>Bacteria</taxon>
        <taxon>Bacillati</taxon>
        <taxon>Cyanobacteriota</taxon>
        <taxon>Cyanophyceae</taxon>
        <taxon>Oculatellales</taxon>
        <taxon>Oculatellaceae</taxon>
        <taxon>Thermoleptolyngbya</taxon>
        <taxon>Thermoleptolyngbya sichuanensis</taxon>
    </lineage>
</organism>